<feature type="compositionally biased region" description="Acidic residues" evidence="1">
    <location>
        <begin position="321"/>
        <end position="330"/>
    </location>
</feature>
<dbReference type="CDD" id="cd02440">
    <property type="entry name" value="AdoMet_MTases"/>
    <property type="match status" value="1"/>
</dbReference>
<accession>A0AAD2CMR6</accession>
<proteinExistence type="predicted"/>
<dbReference type="InterPro" id="IPR029063">
    <property type="entry name" value="SAM-dependent_MTases_sf"/>
</dbReference>
<keyword evidence="3" id="KW-1185">Reference proteome</keyword>
<name>A0AAD2CMR6_9STRA</name>
<dbReference type="Gene3D" id="3.40.50.150">
    <property type="entry name" value="Vaccinia Virus protein VP39"/>
    <property type="match status" value="1"/>
</dbReference>
<evidence type="ECO:0008006" key="4">
    <source>
        <dbReference type="Google" id="ProtNLM"/>
    </source>
</evidence>
<dbReference type="Proteomes" id="UP001295423">
    <property type="component" value="Unassembled WGS sequence"/>
</dbReference>
<gene>
    <name evidence="2" type="ORF">CYCCA115_LOCUS6584</name>
</gene>
<dbReference type="SUPFAM" id="SSF53335">
    <property type="entry name" value="S-adenosyl-L-methionine-dependent methyltransferases"/>
    <property type="match status" value="1"/>
</dbReference>
<organism evidence="2 3">
    <name type="scientific">Cylindrotheca closterium</name>
    <dbReference type="NCBI Taxonomy" id="2856"/>
    <lineage>
        <taxon>Eukaryota</taxon>
        <taxon>Sar</taxon>
        <taxon>Stramenopiles</taxon>
        <taxon>Ochrophyta</taxon>
        <taxon>Bacillariophyta</taxon>
        <taxon>Bacillariophyceae</taxon>
        <taxon>Bacillariophycidae</taxon>
        <taxon>Bacillariales</taxon>
        <taxon>Bacillariaceae</taxon>
        <taxon>Cylindrotheca</taxon>
    </lineage>
</organism>
<protein>
    <recommendedName>
        <fullName evidence="4">Methyltransferase type 12 domain-containing protein</fullName>
    </recommendedName>
</protein>
<sequence>MLVVGGTISVVTAEEISPESLFHQAVEAWQMSGTKNYKPFDQLADVLLERFESSSSSVASSEASSQGSSSSQAYSEANHRLPIVGAMEESILVLERFIFEQQQGREETVRDQTLSHLYVVYATALSQLSGIECRALALDPHTLLIGADTVHHNPNNNNNNNNKAHQAQLLCVENAENAARNAATLDATNTRAQALLEQLLPSNDGSSIHERKPKEFVAELFDSFANSFDEKLLDGLAYKVPQMVGKLAQEIMLRANNINNNKEEERPLFENALDAGCGTGLAGRYLRLLVQDKLVGVDASSKMLDIAKGCTLHKGCGLKEEEEDKKEDDDLGKNKTPTKGDRPLYDDLMVLDLEEMTLENTLYRHSNKLGEGFDLIVAADVFVYFGSLEAVLNTFAKVSRSSATLIFTCEKALPKEAPLGWRLLPSGRFAHTKEHVVEMAQKAGYELETYQDIVPRMEKGEPVKGHLFGFVLLGDSEKIIDDKEL</sequence>
<dbReference type="AlphaFoldDB" id="A0AAD2CMR6"/>
<evidence type="ECO:0000313" key="2">
    <source>
        <dbReference type="EMBL" id="CAJ1939424.1"/>
    </source>
</evidence>
<evidence type="ECO:0000313" key="3">
    <source>
        <dbReference type="Proteomes" id="UP001295423"/>
    </source>
</evidence>
<comment type="caution">
    <text evidence="2">The sequence shown here is derived from an EMBL/GenBank/DDBJ whole genome shotgun (WGS) entry which is preliminary data.</text>
</comment>
<dbReference type="Pfam" id="PF13489">
    <property type="entry name" value="Methyltransf_23"/>
    <property type="match status" value="1"/>
</dbReference>
<dbReference type="EMBL" id="CAKOGP040000791">
    <property type="protein sequence ID" value="CAJ1939424.1"/>
    <property type="molecule type" value="Genomic_DNA"/>
</dbReference>
<feature type="region of interest" description="Disordered" evidence="1">
    <location>
        <begin position="321"/>
        <end position="340"/>
    </location>
</feature>
<reference evidence="2" key="1">
    <citation type="submission" date="2023-08" db="EMBL/GenBank/DDBJ databases">
        <authorList>
            <person name="Audoor S."/>
            <person name="Bilcke G."/>
        </authorList>
    </citation>
    <scope>NUCLEOTIDE SEQUENCE</scope>
</reference>
<evidence type="ECO:0000256" key="1">
    <source>
        <dbReference type="SAM" id="MobiDB-lite"/>
    </source>
</evidence>